<feature type="domain" description="Glycosyl hydrolase family 95 catalytic" evidence="4">
    <location>
        <begin position="298"/>
        <end position="703"/>
    </location>
</feature>
<feature type="signal peptide" evidence="1">
    <location>
        <begin position="1"/>
        <end position="20"/>
    </location>
</feature>
<feature type="domain" description="Alpha fucosidase A-like C-terminal" evidence="3">
    <location>
        <begin position="705"/>
        <end position="801"/>
    </location>
</feature>
<dbReference type="Pfam" id="PF14498">
    <property type="entry name" value="Glyco_hyd_65N_2"/>
    <property type="match status" value="2"/>
</dbReference>
<evidence type="ECO:0000313" key="5">
    <source>
        <dbReference type="EMBL" id="MBD0832385.1"/>
    </source>
</evidence>
<dbReference type="EMBL" id="JACVXB010000003">
    <property type="protein sequence ID" value="MBD0832385.1"/>
    <property type="molecule type" value="Genomic_DNA"/>
</dbReference>
<name>A0A8J6Q868_9FLAO</name>
<sequence length="803" mass="91097">MLKSLPLLFFLLFFSLNAVSQNAKNNRIYEVWDSQPAPNRGKDYSVTVARGFPFDRDWETYSYPIGNGYMGANIFGRTDTERIQITEKTLTNGAPYGTGGMTNFAEIFLQFNHYNISNYKRSINLNDGTAYVSYDHKDVTYTREYFASYPDNIIAIRLSANKSSKISLTVRAEIPYLRGKDELNNSRGTITKIAKSGKINTSENQITLSGSIPSFSLNYEGQIKIINDGGQLLSNSENGTKDISIVDANTVTILIATSTNYKLNKNIFLQDSTQLKLDPKVFPHDKVSKIIKEASSKTYQELKETHLKDYQNLFSRVQLKLTKNQSTETTSSLVENYKDNATNPYLEELMFHFGRYLLIASSRKGTLPCGLQGTWSQYHVTPWSGGYWHNINIQMNYWGAFNANLAETFLPYEQYFEAYLPKAFENGSTYIKTYYPEKFNENPHKNGWCIGTGANAYSIGVPGGHSGPGTGGFTTKLFWDRFEYTQDTTYLKNIAYPALLGMSTFLSKTLEPKQEGILLVDRSFSPEQIHNGKYYETKGSTFDQGFVWETYNDLLKSAKILDLNTTFLNRVKKQIKKLDPILIGESGQIKEFREEKTYGEIGDPKHRHISHLCTIFPGTLINSNHPDWMKAASTVLNYRGNETTGWAMAHRMNIYARTKEAEKAHDVYSKFLRERTNPNLWTKHPPFQIDGNLGTMAGVAEMLIQSHEGLIELLPALPKAWKNGSFKGLMARGNFEIDLKWTNGEVTYTSVLSKIGGTCRVKYKNINRVKIKDKSGKIVPIKQLSDDVISFNTKALSKYIINF</sequence>
<feature type="domain" description="Glycosyl hydrolase family 95 N-terminal" evidence="2">
    <location>
        <begin position="102"/>
        <end position="262"/>
    </location>
</feature>
<dbReference type="Pfam" id="PF21307">
    <property type="entry name" value="Glyco_hydro_95_C"/>
    <property type="match status" value="1"/>
</dbReference>
<evidence type="ECO:0000259" key="3">
    <source>
        <dbReference type="Pfam" id="PF21307"/>
    </source>
</evidence>
<feature type="chain" id="PRO_5035296440" evidence="1">
    <location>
        <begin position="21"/>
        <end position="803"/>
    </location>
</feature>
<evidence type="ECO:0000313" key="6">
    <source>
        <dbReference type="Proteomes" id="UP000600588"/>
    </source>
</evidence>
<dbReference type="Gene3D" id="2.70.98.50">
    <property type="entry name" value="putative glycoside hydrolase family protein from bacillus halodurans"/>
    <property type="match status" value="1"/>
</dbReference>
<dbReference type="InterPro" id="IPR008928">
    <property type="entry name" value="6-hairpin_glycosidase_sf"/>
</dbReference>
<reference evidence="5 6" key="1">
    <citation type="submission" date="2020-09" db="EMBL/GenBank/DDBJ databases">
        <title>TT11 complete genome.</title>
        <authorList>
            <person name="Wu Z."/>
        </authorList>
    </citation>
    <scope>NUCLEOTIDE SEQUENCE [LARGE SCALE GENOMIC DNA]</scope>
    <source>
        <strain evidence="5 6">TT11</strain>
    </source>
</reference>
<dbReference type="InterPro" id="IPR054363">
    <property type="entry name" value="GH95_cat"/>
</dbReference>
<dbReference type="AlphaFoldDB" id="A0A8J6Q868"/>
<keyword evidence="1" id="KW-0732">Signal</keyword>
<keyword evidence="5" id="KW-0378">Hydrolase</keyword>
<evidence type="ECO:0000256" key="1">
    <source>
        <dbReference type="SAM" id="SignalP"/>
    </source>
</evidence>
<protein>
    <submittedName>
        <fullName evidence="5">Glycoside hydrolase family 95 protein</fullName>
    </submittedName>
</protein>
<comment type="caution">
    <text evidence="5">The sequence shown here is derived from an EMBL/GenBank/DDBJ whole genome shotgun (WGS) entry which is preliminary data.</text>
</comment>
<feature type="domain" description="Glycosyl hydrolase family 95 N-terminal" evidence="2">
    <location>
        <begin position="57"/>
        <end position="95"/>
    </location>
</feature>
<dbReference type="InterPro" id="IPR027414">
    <property type="entry name" value="GH95_N_dom"/>
</dbReference>
<gene>
    <name evidence="5" type="ORF">ICJ83_09585</name>
</gene>
<dbReference type="GO" id="GO:0004560">
    <property type="term" value="F:alpha-L-fucosidase activity"/>
    <property type="evidence" value="ECO:0007669"/>
    <property type="project" value="InterPro"/>
</dbReference>
<dbReference type="RefSeq" id="WP_188230164.1">
    <property type="nucleotide sequence ID" value="NZ_JACVXB010000003.1"/>
</dbReference>
<dbReference type="Pfam" id="PF22124">
    <property type="entry name" value="Glyco_hydro_95_cat"/>
    <property type="match status" value="1"/>
</dbReference>
<dbReference type="InterPro" id="IPR012341">
    <property type="entry name" value="6hp_glycosidase-like_sf"/>
</dbReference>
<accession>A0A8J6Q868</accession>
<dbReference type="InterPro" id="IPR016518">
    <property type="entry name" value="Alpha-L-fucosidase"/>
</dbReference>
<dbReference type="SUPFAM" id="SSF48208">
    <property type="entry name" value="Six-hairpin glycosidases"/>
    <property type="match status" value="1"/>
</dbReference>
<dbReference type="PANTHER" id="PTHR31084:SF19">
    <property type="entry name" value="GLYCOSYL HYDROLASE FAMILY 95 N-TERMINAL DOMAIN-CONTAINING PROTEIN"/>
    <property type="match status" value="1"/>
</dbReference>
<proteinExistence type="predicted"/>
<dbReference type="PANTHER" id="PTHR31084">
    <property type="entry name" value="ALPHA-L-FUCOSIDASE 2"/>
    <property type="match status" value="1"/>
</dbReference>
<dbReference type="Gene3D" id="1.50.10.10">
    <property type="match status" value="1"/>
</dbReference>
<evidence type="ECO:0000259" key="2">
    <source>
        <dbReference type="Pfam" id="PF14498"/>
    </source>
</evidence>
<organism evidence="5 6">
    <name type="scientific">Aestuariibaculum sediminum</name>
    <dbReference type="NCBI Taxonomy" id="2770637"/>
    <lineage>
        <taxon>Bacteria</taxon>
        <taxon>Pseudomonadati</taxon>
        <taxon>Bacteroidota</taxon>
        <taxon>Flavobacteriia</taxon>
        <taxon>Flavobacteriales</taxon>
        <taxon>Flavobacteriaceae</taxon>
    </lineage>
</organism>
<dbReference type="PIRSF" id="PIRSF007663">
    <property type="entry name" value="UCP007663"/>
    <property type="match status" value="1"/>
</dbReference>
<dbReference type="Proteomes" id="UP000600588">
    <property type="component" value="Unassembled WGS sequence"/>
</dbReference>
<evidence type="ECO:0000259" key="4">
    <source>
        <dbReference type="Pfam" id="PF22124"/>
    </source>
</evidence>
<keyword evidence="6" id="KW-1185">Reference proteome</keyword>
<dbReference type="InterPro" id="IPR049053">
    <property type="entry name" value="AFCA-like_C"/>
</dbReference>
<dbReference type="GO" id="GO:0005975">
    <property type="term" value="P:carbohydrate metabolic process"/>
    <property type="evidence" value="ECO:0007669"/>
    <property type="project" value="InterPro"/>
</dbReference>